<keyword evidence="3" id="KW-1185">Reference proteome</keyword>
<proteinExistence type="predicted"/>
<reference evidence="2" key="2">
    <citation type="submission" date="2023-07" db="EMBL/GenBank/DDBJ databases">
        <authorList>
            <consortium name="Lawrence Berkeley National Laboratory"/>
            <person name="Haridas S."/>
            <person name="Hensen N."/>
            <person name="Bonometti L."/>
            <person name="Westerberg I."/>
            <person name="Brannstrom I.O."/>
            <person name="Guillou S."/>
            <person name="Cros-Aarteil S."/>
            <person name="Calhoun S."/>
            <person name="Kuo A."/>
            <person name="Mondo S."/>
            <person name="Pangilinan J."/>
            <person name="Riley R."/>
            <person name="LaButti K."/>
            <person name="Andreopoulos B."/>
            <person name="Lipzen A."/>
            <person name="Chen C."/>
            <person name="Yanf M."/>
            <person name="Daum C."/>
            <person name="Ng V."/>
            <person name="Clum A."/>
            <person name="Steindorff A."/>
            <person name="Ohm R."/>
            <person name="Martin F."/>
            <person name="Silar P."/>
            <person name="Natvig D."/>
            <person name="Lalanne C."/>
            <person name="Gautier V."/>
            <person name="Ament-velasquez S.L."/>
            <person name="Kruys A."/>
            <person name="Hutchinson M.I."/>
            <person name="Powell A.J."/>
            <person name="Barry K."/>
            <person name="Miller A.N."/>
            <person name="Grigoriev I.V."/>
            <person name="Debuchy R."/>
            <person name="Gladieux P."/>
            <person name="Thoren M.H."/>
            <person name="Johannesson H."/>
        </authorList>
    </citation>
    <scope>NUCLEOTIDE SEQUENCE</scope>
    <source>
        <strain evidence="2">FGSC 1904</strain>
    </source>
</reference>
<dbReference type="AlphaFoldDB" id="A0AAE0UEA7"/>
<gene>
    <name evidence="2" type="ORF">B0T20DRAFT_390785</name>
</gene>
<comment type="caution">
    <text evidence="2">The sequence shown here is derived from an EMBL/GenBank/DDBJ whole genome shotgun (WGS) entry which is preliminary data.</text>
</comment>
<keyword evidence="1" id="KW-0472">Membrane</keyword>
<dbReference type="Proteomes" id="UP001281003">
    <property type="component" value="Unassembled WGS sequence"/>
</dbReference>
<dbReference type="EMBL" id="JAUTDP010000003">
    <property type="protein sequence ID" value="KAK3400928.1"/>
    <property type="molecule type" value="Genomic_DNA"/>
</dbReference>
<organism evidence="2 3">
    <name type="scientific">Sordaria brevicollis</name>
    <dbReference type="NCBI Taxonomy" id="83679"/>
    <lineage>
        <taxon>Eukaryota</taxon>
        <taxon>Fungi</taxon>
        <taxon>Dikarya</taxon>
        <taxon>Ascomycota</taxon>
        <taxon>Pezizomycotina</taxon>
        <taxon>Sordariomycetes</taxon>
        <taxon>Sordariomycetidae</taxon>
        <taxon>Sordariales</taxon>
        <taxon>Sordariaceae</taxon>
        <taxon>Sordaria</taxon>
    </lineage>
</organism>
<keyword evidence="1" id="KW-1133">Transmembrane helix</keyword>
<feature type="transmembrane region" description="Helical" evidence="1">
    <location>
        <begin position="54"/>
        <end position="76"/>
    </location>
</feature>
<accession>A0AAE0UEA7</accession>
<evidence type="ECO:0000313" key="3">
    <source>
        <dbReference type="Proteomes" id="UP001281003"/>
    </source>
</evidence>
<keyword evidence="1" id="KW-0812">Transmembrane</keyword>
<reference evidence="2" key="1">
    <citation type="journal article" date="2023" name="Mol. Phylogenet. Evol.">
        <title>Genome-scale phylogeny and comparative genomics of the fungal order Sordariales.</title>
        <authorList>
            <person name="Hensen N."/>
            <person name="Bonometti L."/>
            <person name="Westerberg I."/>
            <person name="Brannstrom I.O."/>
            <person name="Guillou S."/>
            <person name="Cros-Aarteil S."/>
            <person name="Calhoun S."/>
            <person name="Haridas S."/>
            <person name="Kuo A."/>
            <person name="Mondo S."/>
            <person name="Pangilinan J."/>
            <person name="Riley R."/>
            <person name="LaButti K."/>
            <person name="Andreopoulos B."/>
            <person name="Lipzen A."/>
            <person name="Chen C."/>
            <person name="Yan M."/>
            <person name="Daum C."/>
            <person name="Ng V."/>
            <person name="Clum A."/>
            <person name="Steindorff A."/>
            <person name="Ohm R.A."/>
            <person name="Martin F."/>
            <person name="Silar P."/>
            <person name="Natvig D.O."/>
            <person name="Lalanne C."/>
            <person name="Gautier V."/>
            <person name="Ament-Velasquez S.L."/>
            <person name="Kruys A."/>
            <person name="Hutchinson M.I."/>
            <person name="Powell A.J."/>
            <person name="Barry K."/>
            <person name="Miller A.N."/>
            <person name="Grigoriev I.V."/>
            <person name="Debuchy R."/>
            <person name="Gladieux P."/>
            <person name="Hiltunen Thoren M."/>
            <person name="Johannesson H."/>
        </authorList>
    </citation>
    <scope>NUCLEOTIDE SEQUENCE</scope>
    <source>
        <strain evidence="2">FGSC 1904</strain>
    </source>
</reference>
<name>A0AAE0UEA7_SORBR</name>
<evidence type="ECO:0000256" key="1">
    <source>
        <dbReference type="SAM" id="Phobius"/>
    </source>
</evidence>
<sequence length="152" mass="16445">MAVSPQQNFGYLGYLGKRAQDSAVSFLNHAAPPPLQVCLGVDPIDSKPLTKPSFLALGLAVLFFIVHVSFGPIYAAHTLILSMAVLLAQASQPQSVGWQLPDPTISMTKRGCLNGKGYGRCKSRECILGRAMTYTMIFNTVPMLLQDKGYVV</sequence>
<evidence type="ECO:0000313" key="2">
    <source>
        <dbReference type="EMBL" id="KAK3400928.1"/>
    </source>
</evidence>
<protein>
    <submittedName>
        <fullName evidence="2">Uncharacterized protein</fullName>
    </submittedName>
</protein>